<evidence type="ECO:0000313" key="2">
    <source>
        <dbReference type="Proteomes" id="UP000175971"/>
    </source>
</evidence>
<gene>
    <name evidence="1" type="ORF">AN221_03370</name>
</gene>
<reference evidence="1 2" key="1">
    <citation type="journal article" date="2016" name="Front. Microbiol.">
        <title>Comparative Genomics Analysis of Streptomyces Species Reveals Their Adaptation to the Marine Environment and Their Diversity at the Genomic Level.</title>
        <authorList>
            <person name="Tian X."/>
            <person name="Zhang Z."/>
            <person name="Yang T."/>
            <person name="Chen M."/>
            <person name="Li J."/>
            <person name="Chen F."/>
            <person name="Yang J."/>
            <person name="Li W."/>
            <person name="Zhang B."/>
            <person name="Zhang Z."/>
            <person name="Wu J."/>
            <person name="Zhang C."/>
            <person name="Long L."/>
            <person name="Xiao J."/>
        </authorList>
    </citation>
    <scope>NUCLEOTIDE SEQUENCE [LARGE SCALE GENOMIC DNA]</scope>
    <source>
        <strain evidence="1 2">SCSIO M10372</strain>
    </source>
</reference>
<proteinExistence type="predicted"/>
<keyword evidence="2" id="KW-1185">Reference proteome</keyword>
<dbReference type="Proteomes" id="UP000175971">
    <property type="component" value="Unassembled WGS sequence"/>
</dbReference>
<dbReference type="AlphaFoldDB" id="A0A1E7M0P1"/>
<organism evidence="1 2">
    <name type="scientific">Streptomyces nanshensis</name>
    <dbReference type="NCBI Taxonomy" id="518642"/>
    <lineage>
        <taxon>Bacteria</taxon>
        <taxon>Bacillati</taxon>
        <taxon>Actinomycetota</taxon>
        <taxon>Actinomycetes</taxon>
        <taxon>Kitasatosporales</taxon>
        <taxon>Streptomycetaceae</taxon>
        <taxon>Streptomyces</taxon>
    </lineage>
</organism>
<protein>
    <submittedName>
        <fullName evidence="1">Uncharacterized protein</fullName>
    </submittedName>
</protein>
<name>A0A1E7M0P1_9ACTN</name>
<dbReference type="EMBL" id="LJGZ01000005">
    <property type="protein sequence ID" value="OEV21997.1"/>
    <property type="molecule type" value="Genomic_DNA"/>
</dbReference>
<evidence type="ECO:0000313" key="1">
    <source>
        <dbReference type="EMBL" id="OEV21997.1"/>
    </source>
</evidence>
<accession>A0A1E7M0P1</accession>
<sequence length="159" mass="16549">MSVLTRFPYSRRALRWAGTAGTPWPPSSGWQRARSCRCTGGDSGDAQGVALATPYGGPLVERVPLGGLQLGGTEEVGDLAGHVESDRQLGGSVLLGVWSGGRSATAVRIAPRLTPWSRARAAMERPSRYAVRSSAVFAAATAGRRPPLLPLASAARSPA</sequence>
<comment type="caution">
    <text evidence="1">The sequence shown here is derived from an EMBL/GenBank/DDBJ whole genome shotgun (WGS) entry which is preliminary data.</text>
</comment>